<evidence type="ECO:0000259" key="7">
    <source>
        <dbReference type="Pfam" id="PF00082"/>
    </source>
</evidence>
<keyword evidence="2 6" id="KW-0645">Protease</keyword>
<protein>
    <submittedName>
        <fullName evidence="8">Subtilisin family serine protease</fullName>
    </submittedName>
</protein>
<dbReference type="GO" id="GO:0006508">
    <property type="term" value="P:proteolysis"/>
    <property type="evidence" value="ECO:0007669"/>
    <property type="project" value="UniProtKB-KW"/>
</dbReference>
<dbReference type="AlphaFoldDB" id="A0A7W9DPF9"/>
<dbReference type="PROSITE" id="PS51892">
    <property type="entry name" value="SUBTILASE"/>
    <property type="match status" value="1"/>
</dbReference>
<feature type="active site" description="Charge relay system" evidence="5 6">
    <location>
        <position position="210"/>
    </location>
</feature>
<dbReference type="PANTHER" id="PTHR43806">
    <property type="entry name" value="PEPTIDASE S8"/>
    <property type="match status" value="1"/>
</dbReference>
<gene>
    <name evidence="8" type="ORF">BJ981_001718</name>
</gene>
<organism evidence="8 9">
    <name type="scientific">Sphaerisporangium krabiense</name>
    <dbReference type="NCBI Taxonomy" id="763782"/>
    <lineage>
        <taxon>Bacteria</taxon>
        <taxon>Bacillati</taxon>
        <taxon>Actinomycetota</taxon>
        <taxon>Actinomycetes</taxon>
        <taxon>Streptosporangiales</taxon>
        <taxon>Streptosporangiaceae</taxon>
        <taxon>Sphaerisporangium</taxon>
    </lineage>
</organism>
<keyword evidence="4 6" id="KW-0720">Serine protease</keyword>
<reference evidence="8 9" key="1">
    <citation type="submission" date="2020-08" db="EMBL/GenBank/DDBJ databases">
        <title>Sequencing the genomes of 1000 actinobacteria strains.</title>
        <authorList>
            <person name="Klenk H.-P."/>
        </authorList>
    </citation>
    <scope>NUCLEOTIDE SEQUENCE [LARGE SCALE GENOMIC DNA]</scope>
    <source>
        <strain evidence="8 9">DSM 45790</strain>
    </source>
</reference>
<comment type="caution">
    <text evidence="8">The sequence shown here is derived from an EMBL/GenBank/DDBJ whole genome shotgun (WGS) entry which is preliminary data.</text>
</comment>
<dbReference type="InterPro" id="IPR000209">
    <property type="entry name" value="Peptidase_S8/S53_dom"/>
</dbReference>
<sequence length="1051" mass="110196">MTGDRVTLYAQGASGPAYEIERGPGREKMQFTAQERDGHLSVFPVDALPLVARGLMDKRLFDVTQLVAWGYDDGHSKEVPLIVRSSSPPSLAAKAAVGGWRSDALKLSAMKVAKNGAGQAWRELTAGSTGRSLAGGVTKVWLDGKRTPFLDRSVAQIGAPVAWKRGLTGKGVTVAVLDNGYDSRHPDLADAVADTADFSGEGNIMDGMGHGTHLASVIAGSGKGSGGKYRGVAPDAKLAIGKVAGVLAGYSDSSILRGMDWAAAEVKAKVALLSLGTPWDSQEPDPLEEAVNTLTEIYGTLFVVAAGNDGPGKATLASPGSADAALTVGAVNKSDMPADFSARGPRTGDHAVKPDITAPGVAITAGTTIGLDQNGMYTPESGTSLAAAHVAGAAAILAQAHPDWKAEELKGALIGTAVPNPDFGPYEQGAGRVDVAAASDRQVTATPGNLWTTLPYGEGGNATVTKTVTYTNSGDRSLILDLRMESAQPGVALPRGLLKLASQRLKVPAHGQASVTLAMATAGAEPGEYPGVLVASAGDDVVLRTLAGAYVEPESYDVTFKVLDRNGEPAVHSSALVYDLERDWLENVALYEGVGHARLPAGDWTAQGYMLNTDFTWRDNYSAIAHTAIHVDADHREVVMDARKGQKVTVTLDDPDALQEPTAISVITHQAAGRTFRSMFAGSVTGSPVGDLYVIPSRVPGATYQVHNMWYKSSGDNGENVRYDLVKVYQGGLPDRPVYNAAVKDLAKITMVNRGAGVSFPGAVAAAPSGAPFVSTRVSLPGTVVNYRSYQPGLAWDTVLHLGPGQSVLSLGRYVVDRSSSEVWGRAAYGPGLQQDGLVREGDELSFTGGRQYADPEPGRIGMEMYSEGEATLTSGGKVLAHTTCVVPRGGVSCGLDATLPENTASYTLTEVSTRNVPYASLATRVESSWTFDSGSTAWPAPISRLAARISPTGLDPLNRAKRTVNIPVGITIDRIPLVPYLQMKHLTVEASYDDGATWQPATVRKGGEWQYSAVVKPSATGDFVSLRVTAATTAGMRVSQTVIRAYGLMD</sequence>
<feature type="domain" description="Peptidase S8/S53" evidence="7">
    <location>
        <begin position="169"/>
        <end position="420"/>
    </location>
</feature>
<evidence type="ECO:0000313" key="9">
    <source>
        <dbReference type="Proteomes" id="UP000588112"/>
    </source>
</evidence>
<feature type="active site" description="Charge relay system" evidence="5 6">
    <location>
        <position position="178"/>
    </location>
</feature>
<comment type="similarity">
    <text evidence="1 6">Belongs to the peptidase S8 family.</text>
</comment>
<dbReference type="InterPro" id="IPR036852">
    <property type="entry name" value="Peptidase_S8/S53_dom_sf"/>
</dbReference>
<feature type="active site" description="Charge relay system" evidence="5 6">
    <location>
        <position position="384"/>
    </location>
</feature>
<dbReference type="InterPro" id="IPR015500">
    <property type="entry name" value="Peptidase_S8_subtilisin-rel"/>
</dbReference>
<name>A0A7W9DPF9_9ACTN</name>
<accession>A0A7W9DPF9</accession>
<dbReference type="SUPFAM" id="SSF52743">
    <property type="entry name" value="Subtilisin-like"/>
    <property type="match status" value="1"/>
</dbReference>
<evidence type="ECO:0000313" key="8">
    <source>
        <dbReference type="EMBL" id="MBB5626019.1"/>
    </source>
</evidence>
<keyword evidence="9" id="KW-1185">Reference proteome</keyword>
<dbReference type="GO" id="GO:0004252">
    <property type="term" value="F:serine-type endopeptidase activity"/>
    <property type="evidence" value="ECO:0007669"/>
    <property type="project" value="UniProtKB-UniRule"/>
</dbReference>
<dbReference type="Gene3D" id="3.40.50.200">
    <property type="entry name" value="Peptidase S8/S53 domain"/>
    <property type="match status" value="1"/>
</dbReference>
<evidence type="ECO:0000256" key="3">
    <source>
        <dbReference type="ARBA" id="ARBA00022801"/>
    </source>
</evidence>
<dbReference type="Proteomes" id="UP000588112">
    <property type="component" value="Unassembled WGS sequence"/>
</dbReference>
<evidence type="ECO:0000256" key="1">
    <source>
        <dbReference type="ARBA" id="ARBA00011073"/>
    </source>
</evidence>
<evidence type="ECO:0000256" key="4">
    <source>
        <dbReference type="ARBA" id="ARBA00022825"/>
    </source>
</evidence>
<evidence type="ECO:0000256" key="2">
    <source>
        <dbReference type="ARBA" id="ARBA00022670"/>
    </source>
</evidence>
<dbReference type="RefSeq" id="WP_184609661.1">
    <property type="nucleotide sequence ID" value="NZ_BOOS01000037.1"/>
</dbReference>
<evidence type="ECO:0000256" key="5">
    <source>
        <dbReference type="PIRSR" id="PIRSR615500-1"/>
    </source>
</evidence>
<dbReference type="PRINTS" id="PR00723">
    <property type="entry name" value="SUBTILISIN"/>
</dbReference>
<dbReference type="InterPro" id="IPR050131">
    <property type="entry name" value="Peptidase_S8_subtilisin-like"/>
</dbReference>
<proteinExistence type="inferred from homology"/>
<dbReference type="Pfam" id="PF00082">
    <property type="entry name" value="Peptidase_S8"/>
    <property type="match status" value="1"/>
</dbReference>
<evidence type="ECO:0000256" key="6">
    <source>
        <dbReference type="PROSITE-ProRule" id="PRU01240"/>
    </source>
</evidence>
<keyword evidence="3 6" id="KW-0378">Hydrolase</keyword>
<dbReference type="EMBL" id="JACHBR010000001">
    <property type="protein sequence ID" value="MBB5626019.1"/>
    <property type="molecule type" value="Genomic_DNA"/>
</dbReference>
<dbReference type="PANTHER" id="PTHR43806:SF11">
    <property type="entry name" value="CEREVISIN-RELATED"/>
    <property type="match status" value="1"/>
</dbReference>